<sequence length="313" mass="34628">MPVVSLAECESDAEASQSSLLPKDSSPVPANTRRWPSNPALAAIAAALAAVALALLCVQRFRASTFSGASGLAQLAAAPASAAGAFRDAKSFYMYRAQSDESYAFENVNAANLAGLMWYLEHEVVFPQCPRHYNITRILRYNVTVKTPHHFQHNFSRFFAFDKGMCTTPTCAEEYAKNGFTVGCQYQQSSDYQGAVWYSLPGKCPVTPLVGKNAACGAAMPGGRCDRVTGERNCTWSADFAGQLDIAELEGVSNWTHFCLHHGNEYVLPFWSGRGHKEHMQTRLRKVQKLFESKYPKLPSQLEEPLCDWRPRL</sequence>
<keyword evidence="1" id="KW-1133">Transmembrane helix</keyword>
<dbReference type="AlphaFoldDB" id="A0AA36N292"/>
<keyword evidence="1" id="KW-0812">Transmembrane</keyword>
<feature type="transmembrane region" description="Helical" evidence="1">
    <location>
        <begin position="40"/>
        <end position="58"/>
    </location>
</feature>
<comment type="caution">
    <text evidence="2">The sequence shown here is derived from an EMBL/GenBank/DDBJ whole genome shotgun (WGS) entry which is preliminary data.</text>
</comment>
<proteinExistence type="predicted"/>
<evidence type="ECO:0000313" key="3">
    <source>
        <dbReference type="Proteomes" id="UP001178507"/>
    </source>
</evidence>
<organism evidence="2 3">
    <name type="scientific">Effrenium voratum</name>
    <dbReference type="NCBI Taxonomy" id="2562239"/>
    <lineage>
        <taxon>Eukaryota</taxon>
        <taxon>Sar</taxon>
        <taxon>Alveolata</taxon>
        <taxon>Dinophyceae</taxon>
        <taxon>Suessiales</taxon>
        <taxon>Symbiodiniaceae</taxon>
        <taxon>Effrenium</taxon>
    </lineage>
</organism>
<evidence type="ECO:0000256" key="1">
    <source>
        <dbReference type="SAM" id="Phobius"/>
    </source>
</evidence>
<gene>
    <name evidence="2" type="ORF">EVOR1521_LOCUS15141</name>
</gene>
<name>A0AA36N292_9DINO</name>
<keyword evidence="1" id="KW-0472">Membrane</keyword>
<keyword evidence="3" id="KW-1185">Reference proteome</keyword>
<protein>
    <submittedName>
        <fullName evidence="2">Uncharacterized protein</fullName>
    </submittedName>
</protein>
<reference evidence="2" key="1">
    <citation type="submission" date="2023-08" db="EMBL/GenBank/DDBJ databases">
        <authorList>
            <person name="Chen Y."/>
            <person name="Shah S."/>
            <person name="Dougan E. K."/>
            <person name="Thang M."/>
            <person name="Chan C."/>
        </authorList>
    </citation>
    <scope>NUCLEOTIDE SEQUENCE</scope>
</reference>
<dbReference type="EMBL" id="CAUJNA010001890">
    <property type="protein sequence ID" value="CAJ1389538.1"/>
    <property type="molecule type" value="Genomic_DNA"/>
</dbReference>
<accession>A0AA36N292</accession>
<evidence type="ECO:0000313" key="2">
    <source>
        <dbReference type="EMBL" id="CAJ1389538.1"/>
    </source>
</evidence>
<dbReference type="Proteomes" id="UP001178507">
    <property type="component" value="Unassembled WGS sequence"/>
</dbReference>